<dbReference type="RefSeq" id="WP_135177980.1">
    <property type="nucleotide sequence ID" value="NZ_JBIYER010000001.1"/>
</dbReference>
<comment type="caution">
    <text evidence="1">The sequence shown here is derived from an EMBL/GenBank/DDBJ whole genome shotgun (WGS) entry which is preliminary data.</text>
</comment>
<dbReference type="EMBL" id="SPQT01000027">
    <property type="protein sequence ID" value="TFV42207.1"/>
    <property type="molecule type" value="Genomic_DNA"/>
</dbReference>
<dbReference type="Proteomes" id="UP000297966">
    <property type="component" value="Unassembled WGS sequence"/>
</dbReference>
<reference evidence="1 2" key="1">
    <citation type="submission" date="2019-03" db="EMBL/GenBank/DDBJ databases">
        <title>Bradyrhizobium diversity isolated from nodules of Chamaecrista fasciculata.</title>
        <authorList>
            <person name="Klepa M.S."/>
            <person name="Urquiaga M.O."/>
            <person name="Hungria M."/>
            <person name="Delamuta J.R."/>
        </authorList>
    </citation>
    <scope>NUCLEOTIDE SEQUENCE [LARGE SCALE GENOMIC DNA]</scope>
    <source>
        <strain evidence="1 2">CNPSo 3448</strain>
    </source>
</reference>
<evidence type="ECO:0000313" key="2">
    <source>
        <dbReference type="Proteomes" id="UP000297966"/>
    </source>
</evidence>
<name>A0A4Y9LHR5_9BRAD</name>
<protein>
    <submittedName>
        <fullName evidence="1">Uncharacterized protein</fullName>
    </submittedName>
</protein>
<keyword evidence="2" id="KW-1185">Reference proteome</keyword>
<accession>A0A4Y9LHR5</accession>
<evidence type="ECO:0000313" key="1">
    <source>
        <dbReference type="EMBL" id="TFV42207.1"/>
    </source>
</evidence>
<gene>
    <name evidence="1" type="ORF">E4K65_34805</name>
</gene>
<sequence length="188" mass="20767">MYPSGVPMTAHNNLRRVLGVHFIDPRTGAMIGAERSQAYPNGVADVIRTERPTLPTWDKEISHEQGMFEMTDHRDIRSAAGRAAGAEVQLNFCRTGVNTSRRRLELIHIDSTEARELLRSANPNISAGEPIMSRHDRFNGATADKSPAATGAIESAPLRQYCAEPARGGQAISCEVFRRLPEFVSQQR</sequence>
<dbReference type="OrthoDB" id="8239645at2"/>
<proteinExistence type="predicted"/>
<dbReference type="AlphaFoldDB" id="A0A4Y9LHR5"/>
<organism evidence="1 2">
    <name type="scientific">Bradyrhizobium niftali</name>
    <dbReference type="NCBI Taxonomy" id="2560055"/>
    <lineage>
        <taxon>Bacteria</taxon>
        <taxon>Pseudomonadati</taxon>
        <taxon>Pseudomonadota</taxon>
        <taxon>Alphaproteobacteria</taxon>
        <taxon>Hyphomicrobiales</taxon>
        <taxon>Nitrobacteraceae</taxon>
        <taxon>Bradyrhizobium</taxon>
    </lineage>
</organism>